<evidence type="ECO:0000256" key="1">
    <source>
        <dbReference type="SAM" id="MobiDB-lite"/>
    </source>
</evidence>
<dbReference type="SMART" id="SM00333">
    <property type="entry name" value="TUDOR"/>
    <property type="match status" value="6"/>
</dbReference>
<comment type="caution">
    <text evidence="3">The sequence shown here is derived from an EMBL/GenBank/DDBJ whole genome shotgun (WGS) entry which is preliminary data.</text>
</comment>
<dbReference type="OrthoDB" id="9989103at2759"/>
<dbReference type="PANTHER" id="PTHR22948:SF15">
    <property type="entry name" value="TUDOR DOMAIN-CONTAINING PROTEIN 6"/>
    <property type="match status" value="1"/>
</dbReference>
<dbReference type="Proteomes" id="UP000770717">
    <property type="component" value="Unassembled WGS sequence"/>
</dbReference>
<dbReference type="Pfam" id="PF00567">
    <property type="entry name" value="TUDOR"/>
    <property type="match status" value="6"/>
</dbReference>
<feature type="non-terminal residue" evidence="3">
    <location>
        <position position="1500"/>
    </location>
</feature>
<organism evidence="3 4">
    <name type="scientific">Eleutherodactylus coqui</name>
    <name type="common">Puerto Rican coqui</name>
    <dbReference type="NCBI Taxonomy" id="57060"/>
    <lineage>
        <taxon>Eukaryota</taxon>
        <taxon>Metazoa</taxon>
        <taxon>Chordata</taxon>
        <taxon>Craniata</taxon>
        <taxon>Vertebrata</taxon>
        <taxon>Euteleostomi</taxon>
        <taxon>Amphibia</taxon>
        <taxon>Batrachia</taxon>
        <taxon>Anura</taxon>
        <taxon>Neobatrachia</taxon>
        <taxon>Hyloidea</taxon>
        <taxon>Eleutherodactylidae</taxon>
        <taxon>Eleutherodactylinae</taxon>
        <taxon>Eleutherodactylus</taxon>
        <taxon>Eleutherodactylus</taxon>
    </lineage>
</organism>
<evidence type="ECO:0000313" key="4">
    <source>
        <dbReference type="Proteomes" id="UP000770717"/>
    </source>
</evidence>
<feature type="domain" description="Tudor" evidence="2">
    <location>
        <begin position="125"/>
        <end position="184"/>
    </location>
</feature>
<evidence type="ECO:0000313" key="3">
    <source>
        <dbReference type="EMBL" id="KAG9494663.1"/>
    </source>
</evidence>
<keyword evidence="4" id="KW-1185">Reference proteome</keyword>
<feature type="region of interest" description="Disordered" evidence="1">
    <location>
        <begin position="1464"/>
        <end position="1500"/>
    </location>
</feature>
<feature type="domain" description="Tudor" evidence="2">
    <location>
        <begin position="1299"/>
        <end position="1357"/>
    </location>
</feature>
<sequence length="1500" mass="168513">PAGIMAGIQPYRYHESAPTANNMAANQGLTSSASPGSAVTSTLAVSLRSPSNMANPRLLYSTVKMDYYYPRLQIGGVEPVVVTQVLDPHHVFCRLRSLSHEVDSLLESMFYFYEVQKGYADQGPPSTLGLPCACRGVDGRWYRSLLQELFLEQEMAMVIHVDWGRREIVSMSALRNLAAEFFRMPVVTFPCTMYGVTNENFPWRMMLITDLRSSLLGKHVTARIECYNSYEHLYGVTLFAEDGMSFNSLLAIRPKALCAKPIPYMSRYPPKELKVSKFEDAVVEFVIDPSNFWVRLGKFAEDYKKMVNGMTALYSKDPSLMGSLTNLKLGQLYCARHQDLYYRVEVIPTENKPVEVFFLDIGMSMVVDWSNIGELPAEYTKLEALANKCCLADTYPVEETWSEKAILAFKVAVTDKKLIIHVISKDADEYTIEVMDQSRTEDKNVGKILAKEGLARFEELCSVKSHSSGDKIARVESPTAVLSATASDYVPKETTAPSFHEEDTEILDYSPFQEQVYDPGTTIEVLVTHVDNPGKFWCQNARSKSDLSALMAAIQSHCISTNCPYSSSTYACLAKSSLDGKWYRAFITKFPVTISKTSTVEVFYVDYGNHETVPFADLRAINGEFFQLKAQAFRCSLYNIITPRGDNPFLWDGEDTTVFQEFVQKASKWTEFHCIFYATASLDKKPFYIVDLYTPFSGLCDTLVKRGHAKHLHHKALAPCVQLKSYYYSTHDIKCGKEVMIYVTHVDSSSLFYAQLAGNSALDMISSSIKRVVEKTQKTKLAPVSGALCLAKYSDQQWYRGHIQSENGSKKVLFVDFGNTEKVSEEDLLPIMSSEHDILLLPMQAIKFSLSDIPSNVSTEIETWFANTVLEKTLKAEIVSKDANGKSSVQLYDGNLQINAALKSKLGVRVSKDKSNLTVDKPKTFKQGDSRKSPDNASNQERKTLFAVGKNRSKESDTRSRLDLGTQRKMETGQRKMESTQNVSSKSSYHGSVGGRDAKQDKNNRPLPQRASTVPAKRQSPAKPPVVTLSDIPNREIFPGMKESVYVSHINSVFDFYVQVAKDNRLDEVSAILNQKTSSFEDLDEDLKVENVICAYFPDDGLYYRGVVTGKTKQGLCVEYIDYGNTSVLLDCKNYKLPQKCCSIPPMSIRCSLIKPKNALMVPNLQDILTDFSNRTQDVQLDCEFLEQDGHKWDVILKDKLGSINDLLAASEEPMLEENLKEVSETLTNLRIVNEEEITIGAFTWNLPQPAATVKVYASAVDGPDRFWCQLSTADIDSLASQVQEAGEQSLKSDDFIAALKIGSPCNVLFSEDNNWYRAFVTRMEADLVTVRFIDYGNEDSVGRDQIRKLPEHLGKVPPQAFLCCLVDFNMKAGTWTSEGKNYFYERIAEVMLDLRVCEIHESVLCHIPVALVSIDYDGLNINEEMRKFWQPCSYKDSSTTDSISSHLSGSAWLEEYTCLGGEDRPLQTDVTEDLHPGEEQDSDPDATEGEIHSFLLERK</sequence>
<protein>
    <recommendedName>
        <fullName evidence="2">Tudor domain-containing protein</fullName>
    </recommendedName>
</protein>
<feature type="compositionally biased region" description="Basic and acidic residues" evidence="1">
    <location>
        <begin position="1464"/>
        <end position="1479"/>
    </location>
</feature>
<dbReference type="Gene3D" id="2.30.30.140">
    <property type="match status" value="6"/>
</dbReference>
<dbReference type="EMBL" id="WNTK01000001">
    <property type="protein sequence ID" value="KAG9494663.1"/>
    <property type="molecule type" value="Genomic_DNA"/>
</dbReference>
<feature type="domain" description="Tudor" evidence="2">
    <location>
        <begin position="565"/>
        <end position="628"/>
    </location>
</feature>
<feature type="domain" description="Tudor" evidence="2">
    <location>
        <begin position="1086"/>
        <end position="1144"/>
    </location>
</feature>
<feature type="compositionally biased region" description="Basic and acidic residues" evidence="1">
    <location>
        <begin position="913"/>
        <end position="944"/>
    </location>
</feature>
<dbReference type="InterPro" id="IPR035437">
    <property type="entry name" value="SNase_OB-fold_sf"/>
</dbReference>
<evidence type="ECO:0000259" key="2">
    <source>
        <dbReference type="PROSITE" id="PS50304"/>
    </source>
</evidence>
<feature type="compositionally biased region" description="Polar residues" evidence="1">
    <location>
        <begin position="979"/>
        <end position="990"/>
    </location>
</feature>
<dbReference type="InterPro" id="IPR050621">
    <property type="entry name" value="Tudor_domain_containing"/>
</dbReference>
<feature type="compositionally biased region" description="Basic and acidic residues" evidence="1">
    <location>
        <begin position="1490"/>
        <end position="1500"/>
    </location>
</feature>
<feature type="region of interest" description="Disordered" evidence="1">
    <location>
        <begin position="913"/>
        <end position="1028"/>
    </location>
</feature>
<feature type="compositionally biased region" description="Basic and acidic residues" evidence="1">
    <location>
        <begin position="952"/>
        <end position="978"/>
    </location>
</feature>
<reference evidence="3" key="1">
    <citation type="thesis" date="2020" institute="ProQuest LLC" country="789 East Eisenhower Parkway, Ann Arbor, MI, USA">
        <title>Comparative Genomics and Chromosome Evolution.</title>
        <authorList>
            <person name="Mudd A.B."/>
        </authorList>
    </citation>
    <scope>NUCLEOTIDE SEQUENCE</scope>
    <source>
        <strain evidence="3">HN-11 Male</strain>
        <tissue evidence="3">Kidney and liver</tissue>
    </source>
</reference>
<dbReference type="SUPFAM" id="SSF63748">
    <property type="entry name" value="Tudor/PWWP/MBT"/>
    <property type="match status" value="6"/>
</dbReference>
<feature type="compositionally biased region" description="Acidic residues" evidence="1">
    <location>
        <begin position="1480"/>
        <end position="1489"/>
    </location>
</feature>
<dbReference type="InterPro" id="IPR002999">
    <property type="entry name" value="Tudor"/>
</dbReference>
<dbReference type="PROSITE" id="PS50304">
    <property type="entry name" value="TUDOR"/>
    <property type="match status" value="5"/>
</dbReference>
<name>A0A8J6FTU8_ELECQ</name>
<dbReference type="FunFam" id="2.30.30.140:FF:000018">
    <property type="entry name" value="Serine/threonine-protein kinase 31"/>
    <property type="match status" value="2"/>
</dbReference>
<gene>
    <name evidence="3" type="ORF">GDO78_002160</name>
</gene>
<proteinExistence type="predicted"/>
<dbReference type="Gene3D" id="2.40.50.90">
    <property type="match status" value="5"/>
</dbReference>
<feature type="domain" description="Tudor" evidence="2">
    <location>
        <begin position="782"/>
        <end position="838"/>
    </location>
</feature>
<dbReference type="PANTHER" id="PTHR22948">
    <property type="entry name" value="TUDOR DOMAIN CONTAINING PROTEIN"/>
    <property type="match status" value="1"/>
</dbReference>
<accession>A0A8J6FTU8</accession>